<accession>I7G2M3</accession>
<reference evidence="2" key="1">
    <citation type="journal article" date="2007" name="PLoS Biol.">
        <title>Rate of evolution in brain-expressed genes in humans and other primates.</title>
        <authorList>
            <person name="Wang H.-Y."/>
            <person name="Chien H.-C."/>
            <person name="Osada N."/>
            <person name="Hashimoto K."/>
            <person name="Sugano S."/>
            <person name="Gojobori T."/>
            <person name="Chou C.-K."/>
            <person name="Tsai S.-F."/>
            <person name="Wu C.-I."/>
            <person name="Shen C.-K.J."/>
        </authorList>
    </citation>
    <scope>NUCLEOTIDE SEQUENCE</scope>
</reference>
<sequence>MVGVFPYQCEYECPDFPSREGPESGADVPGKLRLQRD</sequence>
<feature type="region of interest" description="Disordered" evidence="1">
    <location>
        <begin position="16"/>
        <end position="37"/>
    </location>
</feature>
<protein>
    <submittedName>
        <fullName evidence="2">Macaca fascicularis brain cDNA clone: QmoA-11347, similar to human zinc finger, FYVE domain containing 1 (ZFYVE1),transcript variant 1, mRNA, RefSeq: NM_021260.1</fullName>
    </submittedName>
</protein>
<dbReference type="EMBL" id="AB170538">
    <property type="protein sequence ID" value="BAE87601.1"/>
    <property type="molecule type" value="mRNA"/>
</dbReference>
<dbReference type="AlphaFoldDB" id="I7G2M3"/>
<name>I7G2M3_MACFA</name>
<evidence type="ECO:0000313" key="2">
    <source>
        <dbReference type="EMBL" id="BAE87601.1"/>
    </source>
</evidence>
<proteinExistence type="evidence at transcript level"/>
<organism evidence="2">
    <name type="scientific">Macaca fascicularis</name>
    <name type="common">Crab-eating macaque</name>
    <name type="synonym">Cynomolgus monkey</name>
    <dbReference type="NCBI Taxonomy" id="9541"/>
    <lineage>
        <taxon>Eukaryota</taxon>
        <taxon>Metazoa</taxon>
        <taxon>Chordata</taxon>
        <taxon>Craniata</taxon>
        <taxon>Vertebrata</taxon>
        <taxon>Euteleostomi</taxon>
        <taxon>Mammalia</taxon>
        <taxon>Eutheria</taxon>
        <taxon>Euarchontoglires</taxon>
        <taxon>Primates</taxon>
        <taxon>Haplorrhini</taxon>
        <taxon>Catarrhini</taxon>
        <taxon>Cercopithecidae</taxon>
        <taxon>Cercopithecinae</taxon>
        <taxon>Macaca</taxon>
    </lineage>
</organism>
<evidence type="ECO:0000256" key="1">
    <source>
        <dbReference type="SAM" id="MobiDB-lite"/>
    </source>
</evidence>